<dbReference type="InterPro" id="IPR004140">
    <property type="entry name" value="Exo70"/>
</dbReference>
<dbReference type="PANTHER" id="PTHR12542:SF96">
    <property type="entry name" value="EXOCYST COMPLEX COMPONENT EXO70B1"/>
    <property type="match status" value="1"/>
</dbReference>
<organism evidence="7 8">
    <name type="scientific">Canna indica</name>
    <name type="common">Indian-shot</name>
    <dbReference type="NCBI Taxonomy" id="4628"/>
    <lineage>
        <taxon>Eukaryota</taxon>
        <taxon>Viridiplantae</taxon>
        <taxon>Streptophyta</taxon>
        <taxon>Embryophyta</taxon>
        <taxon>Tracheophyta</taxon>
        <taxon>Spermatophyta</taxon>
        <taxon>Magnoliopsida</taxon>
        <taxon>Liliopsida</taxon>
        <taxon>Zingiberales</taxon>
        <taxon>Cannaceae</taxon>
        <taxon>Canna</taxon>
    </lineage>
</organism>
<evidence type="ECO:0000256" key="3">
    <source>
        <dbReference type="RuleBase" id="RU365026"/>
    </source>
</evidence>
<keyword evidence="2 3" id="KW-0813">Transport</keyword>
<keyword evidence="5" id="KW-0472">Membrane</keyword>
<feature type="domain" description="Exocyst complex subunit Exo70 C-terminal" evidence="6">
    <location>
        <begin position="53"/>
        <end position="413"/>
    </location>
</feature>
<keyword evidence="3" id="KW-0268">Exocytosis</keyword>
<evidence type="ECO:0000313" key="7">
    <source>
        <dbReference type="EMBL" id="WOK96682.1"/>
    </source>
</evidence>
<sequence>MVAAGFGRECAEAYGVSRRGFVDESVARLGLRPRSADEVQATRWADLDDEIARWVKAAKMAFLILVPSERRLCDRVFASLPPFSDLAFAAACRPAAAGLLSFADAIAAGPREPERIFRLVDMYEALRDLLPELDHLLSEQYSATLRAEVVTAHRALGAAIRGIFLELENLIRRDPAKAAVPGGGLHPITRYVMNYLRAACASRRTLEEVMDEDAAGATVPPDPHHPPSSSSLSLQVAWIMDVLQSNLEAKSKIYPETPLSFIFLMNNGQYMTQKAKDSELGALLGEDWIRRQIAMVRRWGNDYQRASWTKVVAVLRMDGIGGAAASSSAAAGKAMRERLRMFNTYVEDIWRVQTGWVVADEQLRTDLRLAVASLVLPAYRNFVGRLRMTGEAGKQAERYLKYSVEDVEARINELFEGGRRRFIAEAMFFLFVSLVSFVLTFGVLKFDMQMQTQLEDAGSDPIKLFAQESMYYCPRLSELISKIWDLTQISIRISDVRLAQSRSQ</sequence>
<dbReference type="GO" id="GO:0005546">
    <property type="term" value="F:phosphatidylinositol-4,5-bisphosphate binding"/>
    <property type="evidence" value="ECO:0007669"/>
    <property type="project" value="InterPro"/>
</dbReference>
<comment type="function">
    <text evidence="3">Component of the exocyst complex.</text>
</comment>
<evidence type="ECO:0000256" key="2">
    <source>
        <dbReference type="ARBA" id="ARBA00022448"/>
    </source>
</evidence>
<dbReference type="GO" id="GO:0015031">
    <property type="term" value="P:protein transport"/>
    <property type="evidence" value="ECO:0007669"/>
    <property type="project" value="UniProtKB-KW"/>
</dbReference>
<dbReference type="Proteomes" id="UP001327560">
    <property type="component" value="Chromosome 2"/>
</dbReference>
<dbReference type="InterPro" id="IPR016159">
    <property type="entry name" value="Cullin_repeat-like_dom_sf"/>
</dbReference>
<keyword evidence="5" id="KW-0812">Transmembrane</keyword>
<keyword evidence="5" id="KW-1133">Transmembrane helix</keyword>
<dbReference type="InterPro" id="IPR046364">
    <property type="entry name" value="Exo70_C"/>
</dbReference>
<reference evidence="7 8" key="1">
    <citation type="submission" date="2023-10" db="EMBL/GenBank/DDBJ databases">
        <title>Chromosome-scale genome assembly provides insights into flower coloration mechanisms of Canna indica.</title>
        <authorList>
            <person name="Li C."/>
        </authorList>
    </citation>
    <scope>NUCLEOTIDE SEQUENCE [LARGE SCALE GENOMIC DNA]</scope>
    <source>
        <tissue evidence="7">Flower</tissue>
    </source>
</reference>
<evidence type="ECO:0000256" key="5">
    <source>
        <dbReference type="SAM" id="Phobius"/>
    </source>
</evidence>
<keyword evidence="3" id="KW-0653">Protein transport</keyword>
<dbReference type="EMBL" id="CP136891">
    <property type="protein sequence ID" value="WOK96682.1"/>
    <property type="molecule type" value="Genomic_DNA"/>
</dbReference>
<dbReference type="PANTHER" id="PTHR12542">
    <property type="entry name" value="EXOCYST COMPLEX PROTEIN EXO70"/>
    <property type="match status" value="1"/>
</dbReference>
<dbReference type="SUPFAM" id="SSF74788">
    <property type="entry name" value="Cullin repeat-like"/>
    <property type="match status" value="1"/>
</dbReference>
<dbReference type="GO" id="GO:0006887">
    <property type="term" value="P:exocytosis"/>
    <property type="evidence" value="ECO:0007669"/>
    <property type="project" value="UniProtKB-KW"/>
</dbReference>
<dbReference type="Gene3D" id="1.20.1280.170">
    <property type="entry name" value="Exocyst complex component Exo70"/>
    <property type="match status" value="1"/>
</dbReference>
<comment type="similarity">
    <text evidence="1 3">Belongs to the EXO70 family.</text>
</comment>
<accession>A0AAQ3Q5D7</accession>
<evidence type="ECO:0000313" key="8">
    <source>
        <dbReference type="Proteomes" id="UP001327560"/>
    </source>
</evidence>
<feature type="transmembrane region" description="Helical" evidence="5">
    <location>
        <begin position="422"/>
        <end position="444"/>
    </location>
</feature>
<protein>
    <recommendedName>
        <fullName evidence="3">Exocyst subunit Exo70 family protein</fullName>
    </recommendedName>
</protein>
<proteinExistence type="inferred from homology"/>
<gene>
    <name evidence="7" type="ORF">Cni_G05389</name>
</gene>
<evidence type="ECO:0000256" key="4">
    <source>
        <dbReference type="SAM" id="MobiDB-lite"/>
    </source>
</evidence>
<keyword evidence="8" id="KW-1185">Reference proteome</keyword>
<dbReference type="Pfam" id="PF03081">
    <property type="entry name" value="Exo70_C"/>
    <property type="match status" value="1"/>
</dbReference>
<dbReference type="AlphaFoldDB" id="A0AAQ3Q5D7"/>
<evidence type="ECO:0000259" key="6">
    <source>
        <dbReference type="Pfam" id="PF03081"/>
    </source>
</evidence>
<feature type="region of interest" description="Disordered" evidence="4">
    <location>
        <begin position="211"/>
        <end position="230"/>
    </location>
</feature>
<name>A0AAQ3Q5D7_9LILI</name>
<evidence type="ECO:0000256" key="1">
    <source>
        <dbReference type="ARBA" id="ARBA00006756"/>
    </source>
</evidence>
<dbReference type="GO" id="GO:0000145">
    <property type="term" value="C:exocyst"/>
    <property type="evidence" value="ECO:0007669"/>
    <property type="project" value="InterPro"/>
</dbReference>